<feature type="signal peptide" evidence="1">
    <location>
        <begin position="1"/>
        <end position="24"/>
    </location>
</feature>
<name>A0ABR9ZQG0_9FIRM</name>
<dbReference type="RefSeq" id="WP_194700461.1">
    <property type="nucleotide sequence ID" value="NZ_JADKNH010000002.1"/>
</dbReference>
<proteinExistence type="predicted"/>
<comment type="caution">
    <text evidence="2">The sequence shown here is derived from an EMBL/GenBank/DDBJ whole genome shotgun (WGS) entry which is preliminary data.</text>
</comment>
<protein>
    <submittedName>
        <fullName evidence="2">Uncharacterized protein</fullName>
    </submittedName>
</protein>
<dbReference type="Proteomes" id="UP000614200">
    <property type="component" value="Unassembled WGS sequence"/>
</dbReference>
<dbReference type="EMBL" id="JADKNH010000002">
    <property type="protein sequence ID" value="MBF4692221.1"/>
    <property type="molecule type" value="Genomic_DNA"/>
</dbReference>
<feature type="chain" id="PRO_5045288823" evidence="1">
    <location>
        <begin position="25"/>
        <end position="131"/>
    </location>
</feature>
<evidence type="ECO:0000256" key="1">
    <source>
        <dbReference type="SAM" id="SignalP"/>
    </source>
</evidence>
<evidence type="ECO:0000313" key="2">
    <source>
        <dbReference type="EMBL" id="MBF4692221.1"/>
    </source>
</evidence>
<sequence length="131" mass="14467">MKKNILAVGLIGLMIMGSRMGAFAETSIGEVDIVSADDIRGSAFVASEQSYFEISEALFDFSNVAFDFSDGKALEINYVYDLAEMTNVEESKIEIMQMDTLEINTCVPLDALDQKKIINGLKFQLKNGSLY</sequence>
<gene>
    <name evidence="2" type="ORF">ISU02_03795</name>
</gene>
<reference evidence="2 3" key="1">
    <citation type="submission" date="2020-11" db="EMBL/GenBank/DDBJ databases">
        <title>Fusibacter basophilias sp. nov.</title>
        <authorList>
            <person name="Qiu D."/>
        </authorList>
    </citation>
    <scope>NUCLEOTIDE SEQUENCE [LARGE SCALE GENOMIC DNA]</scope>
    <source>
        <strain evidence="2 3">Q10-2</strain>
    </source>
</reference>
<organism evidence="2 3">
    <name type="scientific">Fusibacter ferrireducens</name>
    <dbReference type="NCBI Taxonomy" id="2785058"/>
    <lineage>
        <taxon>Bacteria</taxon>
        <taxon>Bacillati</taxon>
        <taxon>Bacillota</taxon>
        <taxon>Clostridia</taxon>
        <taxon>Eubacteriales</taxon>
        <taxon>Eubacteriales Family XII. Incertae Sedis</taxon>
        <taxon>Fusibacter</taxon>
    </lineage>
</organism>
<accession>A0ABR9ZQG0</accession>
<keyword evidence="1" id="KW-0732">Signal</keyword>
<keyword evidence="3" id="KW-1185">Reference proteome</keyword>
<evidence type="ECO:0000313" key="3">
    <source>
        <dbReference type="Proteomes" id="UP000614200"/>
    </source>
</evidence>